<evidence type="ECO:0000256" key="2">
    <source>
        <dbReference type="ARBA" id="ARBA00009046"/>
    </source>
</evidence>
<evidence type="ECO:0000256" key="1">
    <source>
        <dbReference type="ARBA" id="ARBA00006847"/>
    </source>
</evidence>
<reference evidence="12 13" key="1">
    <citation type="submission" date="2018-03" db="EMBL/GenBank/DDBJ databases">
        <title>Genomic Encyclopedia of Type Strains, Phase III (KMG-III): the genomes of soil and plant-associated and newly described type strains.</title>
        <authorList>
            <person name="Whitman W."/>
        </authorList>
    </citation>
    <scope>NUCLEOTIDE SEQUENCE [LARGE SCALE GENOMIC DNA]</scope>
    <source>
        <strain evidence="12 13">CGMCC 4.7125</strain>
    </source>
</reference>
<dbReference type="Gene3D" id="1.10.3210.30">
    <property type="match status" value="1"/>
</dbReference>
<dbReference type="InterPro" id="IPR038257">
    <property type="entry name" value="CRISPR-assoc_Cas3_HD_sf"/>
</dbReference>
<dbReference type="InterPro" id="IPR014001">
    <property type="entry name" value="Helicase_ATP-bd"/>
</dbReference>
<evidence type="ECO:0000256" key="3">
    <source>
        <dbReference type="ARBA" id="ARBA00022722"/>
    </source>
</evidence>
<dbReference type="PANTHER" id="PTHR47963:SF9">
    <property type="entry name" value="CRISPR-ASSOCIATED ENDONUCLEASE_HELICASE CAS3"/>
    <property type="match status" value="1"/>
</dbReference>
<dbReference type="InterPro" id="IPR050547">
    <property type="entry name" value="DEAD_box_RNA_helicases"/>
</dbReference>
<dbReference type="GO" id="GO:0051607">
    <property type="term" value="P:defense response to virus"/>
    <property type="evidence" value="ECO:0007669"/>
    <property type="project" value="UniProtKB-KW"/>
</dbReference>
<keyword evidence="5" id="KW-0547">Nucleotide-binding</keyword>
<protein>
    <submittedName>
        <fullName evidence="12">CRISPR-associated endonuclease/helicase Cas3</fullName>
    </submittedName>
</protein>
<evidence type="ECO:0000313" key="13">
    <source>
        <dbReference type="Proteomes" id="UP000238362"/>
    </source>
</evidence>
<name>A0A2T0M2Z1_9PSEU</name>
<dbReference type="InterPro" id="IPR054712">
    <property type="entry name" value="Cas3-like_dom"/>
</dbReference>
<evidence type="ECO:0000313" key="12">
    <source>
        <dbReference type="EMBL" id="PRX51079.1"/>
    </source>
</evidence>
<dbReference type="Gene3D" id="3.40.50.300">
    <property type="entry name" value="P-loop containing nucleotide triphosphate hydrolases"/>
    <property type="match status" value="2"/>
</dbReference>
<evidence type="ECO:0000256" key="10">
    <source>
        <dbReference type="SAM" id="MobiDB-lite"/>
    </source>
</evidence>
<evidence type="ECO:0000256" key="7">
    <source>
        <dbReference type="ARBA" id="ARBA00022806"/>
    </source>
</evidence>
<keyword evidence="4" id="KW-0479">Metal-binding</keyword>
<keyword evidence="7 12" id="KW-0347">Helicase</keyword>
<keyword evidence="9" id="KW-0051">Antiviral defense</keyword>
<dbReference type="GO" id="GO:0003724">
    <property type="term" value="F:RNA helicase activity"/>
    <property type="evidence" value="ECO:0007669"/>
    <property type="project" value="TreeGrafter"/>
</dbReference>
<dbReference type="GO" id="GO:0005524">
    <property type="term" value="F:ATP binding"/>
    <property type="evidence" value="ECO:0007669"/>
    <property type="project" value="UniProtKB-KW"/>
</dbReference>
<evidence type="ECO:0000256" key="9">
    <source>
        <dbReference type="ARBA" id="ARBA00023118"/>
    </source>
</evidence>
<dbReference type="Pfam" id="PF18395">
    <property type="entry name" value="Cas3_C"/>
    <property type="match status" value="1"/>
</dbReference>
<dbReference type="AlphaFoldDB" id="A0A2T0M2Z1"/>
<dbReference type="GO" id="GO:0004519">
    <property type="term" value="F:endonuclease activity"/>
    <property type="evidence" value="ECO:0007669"/>
    <property type="project" value="UniProtKB-KW"/>
</dbReference>
<dbReference type="InterPro" id="IPR006483">
    <property type="entry name" value="CRISPR-assoc_Cas3_HD"/>
</dbReference>
<feature type="domain" description="HD Cas3-type" evidence="11">
    <location>
        <begin position="17"/>
        <end position="221"/>
    </location>
</feature>
<evidence type="ECO:0000259" key="11">
    <source>
        <dbReference type="PROSITE" id="PS51643"/>
    </source>
</evidence>
<dbReference type="PROSITE" id="PS51643">
    <property type="entry name" value="HD_CAS3"/>
    <property type="match status" value="1"/>
</dbReference>
<feature type="region of interest" description="Disordered" evidence="10">
    <location>
        <begin position="830"/>
        <end position="849"/>
    </location>
</feature>
<dbReference type="InterPro" id="IPR041372">
    <property type="entry name" value="Cas3_C"/>
</dbReference>
<keyword evidence="6" id="KW-0378">Hydrolase</keyword>
<evidence type="ECO:0000256" key="4">
    <source>
        <dbReference type="ARBA" id="ARBA00022723"/>
    </source>
</evidence>
<proteinExistence type="inferred from homology"/>
<keyword evidence="8" id="KW-0067">ATP-binding</keyword>
<dbReference type="CDD" id="cd17930">
    <property type="entry name" value="DEXHc_cas3"/>
    <property type="match status" value="1"/>
</dbReference>
<dbReference type="RefSeq" id="WP_219927101.1">
    <property type="nucleotide sequence ID" value="NZ_PVNH01000001.1"/>
</dbReference>
<comment type="similarity">
    <text evidence="2">In the central section; belongs to the CRISPR-associated helicase Cas3 family.</text>
</comment>
<sequence length="925" mass="100990">MTLSDAARSVWAKSPDDEGGWLPLWQHMEDSAAVAGALFDDWLAPNVVRLFAEPFGGERDVARRVLTFLAGVHDLGKATPAFAVQHISLAQRMREHGLYMPANKAALPDRWLAHHSVAGHHLLVRWLAGRGWPKNTARTWGVVLGGHHGTTPDSDSVKAARPDEVPELYGSDTWREVQDELASFVAMRTGIESELDALADIRLSAQFQVLATGLVIVSDWIASNQDLLPYHRGSLPPVRADETRVRRALRRLRLPEPWRPRPLPDVSTLFSQRFRLPAGAEPRPVQRAVHELACQLPEPGLLVVEAPMGEGKTEAALAAAEVFAARWNLGGVLVALPTQATTDAMFARVLAWLDAMGADDQQVSGAITLGHGKARFNRLFQGLFQSGRPAQIGCDEADGPRHSVAAHAWLTGRKKALLANFAVVTIDQLLFAGLTSRHLMLRHLALAGKVVVIDEIHAYDAYMNSYLTKVLTWLGAYKVPVVALSATLPPEQRSALVDAYQRGRGGTAGQPDAGTAYPALTSTTGTSSESRAVRPSGRSTSVAVTALTDDLDQLVSVLRDALADGGAALVVRNTVRRVLAAADRLEREFPGEVTVAHSRFIVADRLRKDTELLDGFGAPGRASRRPWRHIVVASQVVEQSLDVDFDLLVTDLAPVDLVLQRMGRLHRHQRDRPRRVSTARVYLTGADFGAAPPELEPAAARHVYGAYPLLRSAVVLAERFGRTIELPGDIADLVRRAYGADEIGPPEWREAMAAARATWLERTEKRERKAGTFQIAPPSRPGKAIIGWLSASIGETDDEAQGQGQVRDGAPSLEALLLVRDEDGRWRTPGWLPDGAGNLPVPREEPPPDDLAETMAACVLRLPLTFSNPDAEDELWQATPPAWEQSPLIYRQPVLVVDRGGYGRINDRSLRYTPERGLEVFDSAG</sequence>
<dbReference type="Pfam" id="PF18019">
    <property type="entry name" value="Cas3_HD"/>
    <property type="match status" value="1"/>
</dbReference>
<dbReference type="InterPro" id="IPR027417">
    <property type="entry name" value="P-loop_NTPase"/>
</dbReference>
<keyword evidence="3" id="KW-0540">Nuclease</keyword>
<dbReference type="GO" id="GO:0046872">
    <property type="term" value="F:metal ion binding"/>
    <property type="evidence" value="ECO:0007669"/>
    <property type="project" value="UniProtKB-KW"/>
</dbReference>
<dbReference type="GO" id="GO:0003723">
    <property type="term" value="F:RNA binding"/>
    <property type="evidence" value="ECO:0007669"/>
    <property type="project" value="TreeGrafter"/>
</dbReference>
<dbReference type="GO" id="GO:0016787">
    <property type="term" value="F:hydrolase activity"/>
    <property type="evidence" value="ECO:0007669"/>
    <property type="project" value="UniProtKB-KW"/>
</dbReference>
<dbReference type="Proteomes" id="UP000238362">
    <property type="component" value="Unassembled WGS sequence"/>
</dbReference>
<dbReference type="InterPro" id="IPR006474">
    <property type="entry name" value="Helicase_Cas3_CRISPR-ass_core"/>
</dbReference>
<dbReference type="SMART" id="SM00487">
    <property type="entry name" value="DEXDc"/>
    <property type="match status" value="1"/>
</dbReference>
<dbReference type="Pfam" id="PF22590">
    <property type="entry name" value="Cas3-like_C_2"/>
    <property type="match status" value="1"/>
</dbReference>
<comment type="similarity">
    <text evidence="1">In the N-terminal section; belongs to the CRISPR-associated nuclease Cas3-HD family.</text>
</comment>
<accession>A0A2T0M2Z1</accession>
<dbReference type="PANTHER" id="PTHR47963">
    <property type="entry name" value="DEAD-BOX ATP-DEPENDENT RNA HELICASE 47, MITOCHONDRIAL"/>
    <property type="match status" value="1"/>
</dbReference>
<evidence type="ECO:0000256" key="6">
    <source>
        <dbReference type="ARBA" id="ARBA00022801"/>
    </source>
</evidence>
<comment type="caution">
    <text evidence="12">The sequence shown here is derived from an EMBL/GenBank/DDBJ whole genome shotgun (WGS) entry which is preliminary data.</text>
</comment>
<gene>
    <name evidence="12" type="ORF">B0I33_101232</name>
</gene>
<dbReference type="CDD" id="cd09641">
    <property type="entry name" value="Cas3''_I"/>
    <property type="match status" value="1"/>
</dbReference>
<dbReference type="NCBIfam" id="TIGR01587">
    <property type="entry name" value="cas3_core"/>
    <property type="match status" value="1"/>
</dbReference>
<organism evidence="12 13">
    <name type="scientific">Prauserella shujinwangii</name>
    <dbReference type="NCBI Taxonomy" id="1453103"/>
    <lineage>
        <taxon>Bacteria</taxon>
        <taxon>Bacillati</taxon>
        <taxon>Actinomycetota</taxon>
        <taxon>Actinomycetes</taxon>
        <taxon>Pseudonocardiales</taxon>
        <taxon>Pseudonocardiaceae</taxon>
        <taxon>Prauserella</taxon>
    </lineage>
</organism>
<evidence type="ECO:0000256" key="8">
    <source>
        <dbReference type="ARBA" id="ARBA00022840"/>
    </source>
</evidence>
<dbReference type="EMBL" id="PVNH01000001">
    <property type="protein sequence ID" value="PRX51079.1"/>
    <property type="molecule type" value="Genomic_DNA"/>
</dbReference>
<keyword evidence="13" id="KW-1185">Reference proteome</keyword>
<dbReference type="NCBIfam" id="TIGR01596">
    <property type="entry name" value="cas3_HD"/>
    <property type="match status" value="1"/>
</dbReference>
<evidence type="ECO:0000256" key="5">
    <source>
        <dbReference type="ARBA" id="ARBA00022741"/>
    </source>
</evidence>
<keyword evidence="12" id="KW-0255">Endonuclease</keyword>
<dbReference type="SUPFAM" id="SSF52540">
    <property type="entry name" value="P-loop containing nucleoside triphosphate hydrolases"/>
    <property type="match status" value="1"/>
</dbReference>